<dbReference type="OrthoDB" id="44012at2759"/>
<dbReference type="EMBL" id="CAACVS010000523">
    <property type="protein sequence ID" value="VEU43168.1"/>
    <property type="molecule type" value="Genomic_DNA"/>
</dbReference>
<dbReference type="AlphaFoldDB" id="A0A448ZMA4"/>
<feature type="signal peptide" evidence="3">
    <location>
        <begin position="1"/>
        <end position="19"/>
    </location>
</feature>
<proteinExistence type="predicted"/>
<name>A0A448ZMA4_9STRA</name>
<feature type="chain" id="PRO_5019388676" evidence="3">
    <location>
        <begin position="20"/>
        <end position="439"/>
    </location>
</feature>
<protein>
    <submittedName>
        <fullName evidence="4">Uncharacterized protein</fullName>
    </submittedName>
</protein>
<evidence type="ECO:0000256" key="3">
    <source>
        <dbReference type="SAM" id="SignalP"/>
    </source>
</evidence>
<feature type="compositionally biased region" description="Basic and acidic residues" evidence="1">
    <location>
        <begin position="218"/>
        <end position="237"/>
    </location>
</feature>
<gene>
    <name evidence="4" type="ORF">PSNMU_V1.4_AUG-EV-PASAV3_0101760</name>
</gene>
<evidence type="ECO:0000256" key="1">
    <source>
        <dbReference type="SAM" id="MobiDB-lite"/>
    </source>
</evidence>
<evidence type="ECO:0000313" key="5">
    <source>
        <dbReference type="Proteomes" id="UP000291116"/>
    </source>
</evidence>
<sequence length="439" mass="49397">MMFKAACTILLCTLAAVNAAKDDEYYRAGMGNPNVDLKMYWADAHNVIQDLDEFSYLYIQYHNCAWTQNRNTNEEQESGSGDETDYWYMGATPSYAANVAFSLYGSLKGEKFKGCNENTFINSFTTNQGFEGFASAIYYAGATSTDYSGVYSSECQGGAGIACDYDVGFASVTYSTDTCNPAYATGITDTLSYMNSDFKSAQCVKIYDYQQSYNSGNRELKKTESKNEAEQDGKTEIDENTDKEDRNLQNNYGYGYNNYGYDSYYGYNNNYDYSGTPLSILYYSHACFIQNYWDPDGGCPDPYGKLEYYQENFNKGVRMSMKVDTYVNYRANMKIGQRYVGIGVFLFMTAVAMLATEQYMAYKAKKRTNKSKTSDSLMKPGSHRKKTVVELVSTTGNKIKKSVRGSSKGRKKKSSKKKPTPNKVTTEDYDAPTLEMTDA</sequence>
<keyword evidence="2" id="KW-0472">Membrane</keyword>
<keyword evidence="5" id="KW-1185">Reference proteome</keyword>
<feature type="compositionally biased region" description="Basic residues" evidence="1">
    <location>
        <begin position="398"/>
        <end position="420"/>
    </location>
</feature>
<feature type="region of interest" description="Disordered" evidence="1">
    <location>
        <begin position="370"/>
        <end position="439"/>
    </location>
</feature>
<keyword evidence="3" id="KW-0732">Signal</keyword>
<dbReference type="Proteomes" id="UP000291116">
    <property type="component" value="Unassembled WGS sequence"/>
</dbReference>
<evidence type="ECO:0000313" key="4">
    <source>
        <dbReference type="EMBL" id="VEU43168.1"/>
    </source>
</evidence>
<keyword evidence="2" id="KW-1133">Transmembrane helix</keyword>
<evidence type="ECO:0000256" key="2">
    <source>
        <dbReference type="SAM" id="Phobius"/>
    </source>
</evidence>
<accession>A0A448ZMA4</accession>
<keyword evidence="2" id="KW-0812">Transmembrane</keyword>
<organism evidence="4 5">
    <name type="scientific">Pseudo-nitzschia multistriata</name>
    <dbReference type="NCBI Taxonomy" id="183589"/>
    <lineage>
        <taxon>Eukaryota</taxon>
        <taxon>Sar</taxon>
        <taxon>Stramenopiles</taxon>
        <taxon>Ochrophyta</taxon>
        <taxon>Bacillariophyta</taxon>
        <taxon>Bacillariophyceae</taxon>
        <taxon>Bacillariophycidae</taxon>
        <taxon>Bacillariales</taxon>
        <taxon>Bacillariaceae</taxon>
        <taxon>Pseudo-nitzschia</taxon>
    </lineage>
</organism>
<reference evidence="4 5" key="1">
    <citation type="submission" date="2019-01" db="EMBL/GenBank/DDBJ databases">
        <authorList>
            <person name="Ferrante I. M."/>
        </authorList>
    </citation>
    <scope>NUCLEOTIDE SEQUENCE [LARGE SCALE GENOMIC DNA]</scope>
    <source>
        <strain evidence="4 5">B856</strain>
    </source>
</reference>
<feature type="transmembrane region" description="Helical" evidence="2">
    <location>
        <begin position="339"/>
        <end position="362"/>
    </location>
</feature>
<feature type="region of interest" description="Disordered" evidence="1">
    <location>
        <begin position="217"/>
        <end position="249"/>
    </location>
</feature>